<feature type="domain" description="BioF2-like acetyltransferase" evidence="7">
    <location>
        <begin position="158"/>
        <end position="284"/>
    </location>
</feature>
<dbReference type="GO" id="GO:0071555">
    <property type="term" value="P:cell wall organization"/>
    <property type="evidence" value="ECO:0007669"/>
    <property type="project" value="UniProtKB-KW"/>
</dbReference>
<dbReference type="SUPFAM" id="SSF55729">
    <property type="entry name" value="Acyl-CoA N-acyltransferases (Nat)"/>
    <property type="match status" value="2"/>
</dbReference>
<dbReference type="GO" id="GO:0016755">
    <property type="term" value="F:aminoacyltransferase activity"/>
    <property type="evidence" value="ECO:0007669"/>
    <property type="project" value="InterPro"/>
</dbReference>
<evidence type="ECO:0000256" key="5">
    <source>
        <dbReference type="ARBA" id="ARBA00023315"/>
    </source>
</evidence>
<comment type="similarity">
    <text evidence="1">Belongs to the FemABX family.</text>
</comment>
<dbReference type="InterPro" id="IPR016181">
    <property type="entry name" value="Acyl_CoA_acyltransferase"/>
</dbReference>
<evidence type="ECO:0000313" key="9">
    <source>
        <dbReference type="Proteomes" id="UP000033860"/>
    </source>
</evidence>
<dbReference type="GO" id="GO:0009252">
    <property type="term" value="P:peptidoglycan biosynthetic process"/>
    <property type="evidence" value="ECO:0007669"/>
    <property type="project" value="UniProtKB-KW"/>
</dbReference>
<evidence type="ECO:0000256" key="2">
    <source>
        <dbReference type="ARBA" id="ARBA00022679"/>
    </source>
</evidence>
<sequence length="381" mass="43514">MIIRDITASDRLKFNDAVGHPLQAFEWGQFRQETGVKVIRKAIFEGDKLITPVQVTIHQLPKVNWKIGYFPRGPMPDEDQMKLLTQIGKQEGLMMIKLEPNVAAVINDGGPKVQAWETVRTFLRSFGARPGRSLFTDYSFQLDLTESEEKLLKNMHSKTRYNIRLAERKGVKVAVDNSPASFEWFLKLLFEQTVVRQGFYAHTPDYFKKLWGVLAPAGIAHLLRAYVGDKTLAVFMVFKFNNWLYYPYGASTREEKELMAPNLAMWEAIRFGKKEGCKKFDLWGALSPTHNKNDPWYGFHRFKEGYGGKLVGFIGSYDLVLEPKKYLAYRAGDSLRWAYLRTAAAAKRMPGQLSGVFSDVPEKVGEVASDAIKTFEKDDRS</sequence>
<dbReference type="Pfam" id="PF13480">
    <property type="entry name" value="Acetyltransf_6"/>
    <property type="match status" value="1"/>
</dbReference>
<keyword evidence="4" id="KW-0573">Peptidoglycan synthesis</keyword>
<dbReference type="Proteomes" id="UP000033860">
    <property type="component" value="Unassembled WGS sequence"/>
</dbReference>
<dbReference type="GO" id="GO:0008360">
    <property type="term" value="P:regulation of cell shape"/>
    <property type="evidence" value="ECO:0007669"/>
    <property type="project" value="UniProtKB-KW"/>
</dbReference>
<dbReference type="EMBL" id="LCNT01000001">
    <property type="protein sequence ID" value="KKU61840.1"/>
    <property type="molecule type" value="Genomic_DNA"/>
</dbReference>
<evidence type="ECO:0000313" key="8">
    <source>
        <dbReference type="EMBL" id="KKU61840.1"/>
    </source>
</evidence>
<keyword evidence="6" id="KW-0961">Cell wall biogenesis/degradation</keyword>
<name>A0A0G1UVU4_9BACT</name>
<evidence type="ECO:0000256" key="6">
    <source>
        <dbReference type="ARBA" id="ARBA00023316"/>
    </source>
</evidence>
<reference evidence="8 9" key="1">
    <citation type="journal article" date="2015" name="Nature">
        <title>rRNA introns, odd ribosomes, and small enigmatic genomes across a large radiation of phyla.</title>
        <authorList>
            <person name="Brown C.T."/>
            <person name="Hug L.A."/>
            <person name="Thomas B.C."/>
            <person name="Sharon I."/>
            <person name="Castelle C.J."/>
            <person name="Singh A."/>
            <person name="Wilkins M.J."/>
            <person name="Williams K.H."/>
            <person name="Banfield J.F."/>
        </authorList>
    </citation>
    <scope>NUCLEOTIDE SEQUENCE [LARGE SCALE GENOMIC DNA]</scope>
</reference>
<dbReference type="PATRIC" id="fig|1618371.3.peg.54"/>
<protein>
    <submittedName>
        <fullName evidence="8">FemAB family protein</fullName>
    </submittedName>
</protein>
<keyword evidence="2" id="KW-0808">Transferase</keyword>
<organism evidence="8 9">
    <name type="scientific">Candidatus Beckwithbacteria bacterium GW2011_GWB1_47_15</name>
    <dbReference type="NCBI Taxonomy" id="1618371"/>
    <lineage>
        <taxon>Bacteria</taxon>
        <taxon>Candidatus Beckwithiibacteriota</taxon>
    </lineage>
</organism>
<keyword evidence="3" id="KW-0133">Cell shape</keyword>
<dbReference type="InterPro" id="IPR003447">
    <property type="entry name" value="FEMABX"/>
</dbReference>
<evidence type="ECO:0000259" key="7">
    <source>
        <dbReference type="Pfam" id="PF13480"/>
    </source>
</evidence>
<dbReference type="Gene3D" id="3.40.630.30">
    <property type="match status" value="2"/>
</dbReference>
<gene>
    <name evidence="8" type="ORF">UX85_C0001G0054</name>
</gene>
<evidence type="ECO:0000256" key="1">
    <source>
        <dbReference type="ARBA" id="ARBA00009943"/>
    </source>
</evidence>
<dbReference type="AlphaFoldDB" id="A0A0G1UVU4"/>
<dbReference type="PANTHER" id="PTHR36174:SF1">
    <property type="entry name" value="LIPID II:GLYCINE GLYCYLTRANSFERASE"/>
    <property type="match status" value="1"/>
</dbReference>
<dbReference type="InterPro" id="IPR038740">
    <property type="entry name" value="BioF2-like_GNAT_dom"/>
</dbReference>
<dbReference type="PANTHER" id="PTHR36174">
    <property type="entry name" value="LIPID II:GLYCINE GLYCYLTRANSFERASE"/>
    <property type="match status" value="1"/>
</dbReference>
<accession>A0A0G1UVU4</accession>
<dbReference type="InterPro" id="IPR050644">
    <property type="entry name" value="PG_Glycine_Bridge_Synth"/>
</dbReference>
<proteinExistence type="inferred from homology"/>
<evidence type="ECO:0000256" key="4">
    <source>
        <dbReference type="ARBA" id="ARBA00022984"/>
    </source>
</evidence>
<evidence type="ECO:0000256" key="3">
    <source>
        <dbReference type="ARBA" id="ARBA00022960"/>
    </source>
</evidence>
<keyword evidence="5" id="KW-0012">Acyltransferase</keyword>
<dbReference type="PROSITE" id="PS51191">
    <property type="entry name" value="FEMABX"/>
    <property type="match status" value="1"/>
</dbReference>
<comment type="caution">
    <text evidence="8">The sequence shown here is derived from an EMBL/GenBank/DDBJ whole genome shotgun (WGS) entry which is preliminary data.</text>
</comment>